<proteinExistence type="predicted"/>
<gene>
    <name evidence="2" type="ORF">SCARR_00928</name>
</gene>
<evidence type="ECO:0000313" key="3">
    <source>
        <dbReference type="Proteomes" id="UP000346198"/>
    </source>
</evidence>
<name>A0A6C2UFF0_9BACT</name>
<dbReference type="Pfam" id="PF15892">
    <property type="entry name" value="BNR_4"/>
    <property type="match status" value="1"/>
</dbReference>
<evidence type="ECO:0000313" key="2">
    <source>
        <dbReference type="EMBL" id="VGO18875.1"/>
    </source>
</evidence>
<feature type="signal peptide" evidence="1">
    <location>
        <begin position="1"/>
        <end position="22"/>
    </location>
</feature>
<organism evidence="2 3">
    <name type="scientific">Pontiella sulfatireligans</name>
    <dbReference type="NCBI Taxonomy" id="2750658"/>
    <lineage>
        <taxon>Bacteria</taxon>
        <taxon>Pseudomonadati</taxon>
        <taxon>Kiritimatiellota</taxon>
        <taxon>Kiritimatiellia</taxon>
        <taxon>Kiritimatiellales</taxon>
        <taxon>Pontiellaceae</taxon>
        <taxon>Pontiella</taxon>
    </lineage>
</organism>
<dbReference type="RefSeq" id="WP_168432998.1">
    <property type="nucleotide sequence ID" value="NZ_CAAHFH010000001.1"/>
</dbReference>
<keyword evidence="1" id="KW-0732">Signal</keyword>
<dbReference type="AlphaFoldDB" id="A0A6C2UFF0"/>
<reference evidence="2 3" key="1">
    <citation type="submission" date="2019-04" db="EMBL/GenBank/DDBJ databases">
        <authorList>
            <person name="Van Vliet M D."/>
        </authorList>
    </citation>
    <scope>NUCLEOTIDE SEQUENCE [LARGE SCALE GENOMIC DNA]</scope>
    <source>
        <strain evidence="2 3">F21</strain>
    </source>
</reference>
<keyword evidence="3" id="KW-1185">Reference proteome</keyword>
<accession>A0A6C2UFF0</accession>
<evidence type="ECO:0000256" key="1">
    <source>
        <dbReference type="SAM" id="SignalP"/>
    </source>
</evidence>
<sequence length="1045" mass="114028">MKKWLLVILFAVGAGILMPARAEVLFNDDFDTDGLADFTFVDLAGSNAGKTGLVTGVSGFAGHIGDTINYGSNSQPGAYLMPTGIIVDPASNFTVTVDFKFEHEASYDDAVFVLGDLAGGNYYATYTSEDAGGNDVWIAVNGIRKKTAGQETVSNWGAGFADDTWYSATYSWTAATETLLMSVAPLAGGSSQGYAEVLDSSTTFNISLTNFTDGVQFGFGTHNDRASFDNVVITGTAVEPPPPPPPPPLDAVFSDDFESGVLTNFTQVDMAGGAGFSVSTDGADGTYSGQVGGNVGTAGGTQPGAWLQAKDLYLSATNDFSVAYDTKFMHEGTWDDCVLVFGDLNRRNYYASYMNESLAANEVWYYSGGSRISSNTVGAYAGTAFADDTWYSATYTWTAESQTLSFNATILSNTTSFASWSMVMNGSGAANTSLTNCPDGVQIGFGTHNDGARFDNIVISGTKLPVPVPDPIPECAVEIAPDGVWTWFNDERAIWHQGYLFSGYVKKNGEYGISRFDPDTGTSDHMVISTSASRQTDDHNNPSITVLPDDTLLIAYSKHINGNVDQFFYRTSKVVAPAADADWNDEQTQVLGDSGTKNAYNNTYRLTGEDNKIYNFHRYINFNPTITVSTNNAVSWEAPVHFINAGTDSQRPYPRYCSDHTNRIDLIYTDGHPDKNANSIYHLYYRTNAFHKTDGTLAGAWADLPLSVGDGTIVYPYTATAWGAGEGPDDWIPAGRGWTWDICYQDNGDPVCVFQVSKRDVMGASGFEDDRIYYYYARWTGSEWQRRFIGQGGCPIYDTQREYGGGMALDPDEPNVVYVSSNAENPFDLSSVTNVPLNSSERYEIYRGVTEDGGLTFHWEAVTTNSLKDNLRPIVPENHGLHRHLLWFYGTYTTFFSFDCQVLAILDEGTVSLADWRSEYGVTNGLVIVDSDGDGLTDLAEYALGGNPTNAMDTPAPVLIDGKYRFHYLRERPDVSSVVEVSTNLSDVADWREVARYEYGTEPVNDPDFPVEFTAGEPAVLTVPLNPETNGPALFMRLRVEALEY</sequence>
<dbReference type="EMBL" id="CAAHFH010000001">
    <property type="protein sequence ID" value="VGO18875.1"/>
    <property type="molecule type" value="Genomic_DNA"/>
</dbReference>
<feature type="chain" id="PRO_5025377268" description="LamG-like jellyroll fold domain-containing protein" evidence="1">
    <location>
        <begin position="23"/>
        <end position="1045"/>
    </location>
</feature>
<dbReference type="Proteomes" id="UP000346198">
    <property type="component" value="Unassembled WGS sequence"/>
</dbReference>
<protein>
    <recommendedName>
        <fullName evidence="4">LamG-like jellyroll fold domain-containing protein</fullName>
    </recommendedName>
</protein>
<evidence type="ECO:0008006" key="4">
    <source>
        <dbReference type="Google" id="ProtNLM"/>
    </source>
</evidence>